<dbReference type="Pfam" id="PF12597">
    <property type="entry name" value="Cox20"/>
    <property type="match status" value="1"/>
</dbReference>
<comment type="caution">
    <text evidence="11">The sequence shown here is derived from an EMBL/GenBank/DDBJ whole genome shotgun (WGS) entry which is preliminary data.</text>
</comment>
<feature type="region of interest" description="Disordered" evidence="10">
    <location>
        <begin position="160"/>
        <end position="188"/>
    </location>
</feature>
<gene>
    <name evidence="11" type="ORF">B0H66DRAFT_568948</name>
</gene>
<evidence type="ECO:0000256" key="6">
    <source>
        <dbReference type="ARBA" id="ARBA00022989"/>
    </source>
</evidence>
<organism evidence="11 12">
    <name type="scientific">Apodospora peruviana</name>
    <dbReference type="NCBI Taxonomy" id="516989"/>
    <lineage>
        <taxon>Eukaryota</taxon>
        <taxon>Fungi</taxon>
        <taxon>Dikarya</taxon>
        <taxon>Ascomycota</taxon>
        <taxon>Pezizomycotina</taxon>
        <taxon>Sordariomycetes</taxon>
        <taxon>Sordariomycetidae</taxon>
        <taxon>Sordariales</taxon>
        <taxon>Lasiosphaeriaceae</taxon>
        <taxon>Apodospora</taxon>
    </lineage>
</organism>
<evidence type="ECO:0000256" key="9">
    <source>
        <dbReference type="PIRNR" id="PIRNR007871"/>
    </source>
</evidence>
<reference evidence="11" key="2">
    <citation type="submission" date="2023-06" db="EMBL/GenBank/DDBJ databases">
        <authorList>
            <consortium name="Lawrence Berkeley National Laboratory"/>
            <person name="Haridas S."/>
            <person name="Hensen N."/>
            <person name="Bonometti L."/>
            <person name="Westerberg I."/>
            <person name="Brannstrom I.O."/>
            <person name="Guillou S."/>
            <person name="Cros-Aarteil S."/>
            <person name="Calhoun S."/>
            <person name="Kuo A."/>
            <person name="Mondo S."/>
            <person name="Pangilinan J."/>
            <person name="Riley R."/>
            <person name="Labutti K."/>
            <person name="Andreopoulos B."/>
            <person name="Lipzen A."/>
            <person name="Chen C."/>
            <person name="Yanf M."/>
            <person name="Daum C."/>
            <person name="Ng V."/>
            <person name="Clum A."/>
            <person name="Steindorff A."/>
            <person name="Ohm R."/>
            <person name="Martin F."/>
            <person name="Silar P."/>
            <person name="Natvig D."/>
            <person name="Lalanne C."/>
            <person name="Gautier V."/>
            <person name="Ament-Velasquez S.L."/>
            <person name="Kruys A."/>
            <person name="Hutchinson M.I."/>
            <person name="Powell A.J."/>
            <person name="Barry K."/>
            <person name="Miller A.N."/>
            <person name="Grigoriev I.V."/>
            <person name="Debuchy R."/>
            <person name="Gladieux P."/>
            <person name="Thoren M.H."/>
            <person name="Johannesson H."/>
        </authorList>
    </citation>
    <scope>NUCLEOTIDE SEQUENCE</scope>
    <source>
        <strain evidence="11">CBS 118394</strain>
    </source>
</reference>
<dbReference type="EMBL" id="JAUEDM010000008">
    <property type="protein sequence ID" value="KAK3312818.1"/>
    <property type="molecule type" value="Genomic_DNA"/>
</dbReference>
<evidence type="ECO:0000256" key="8">
    <source>
        <dbReference type="ARBA" id="ARBA00023136"/>
    </source>
</evidence>
<name>A0AAE0HTV8_9PEZI</name>
<evidence type="ECO:0000313" key="12">
    <source>
        <dbReference type="Proteomes" id="UP001283341"/>
    </source>
</evidence>
<keyword evidence="5 9" id="KW-0999">Mitochondrion inner membrane</keyword>
<evidence type="ECO:0000313" key="11">
    <source>
        <dbReference type="EMBL" id="KAK3312818.1"/>
    </source>
</evidence>
<keyword evidence="8 9" id="KW-0472">Membrane</keyword>
<dbReference type="AlphaFoldDB" id="A0AAE0HTV8"/>
<accession>A0AAE0HTV8</accession>
<dbReference type="InterPro" id="IPR022533">
    <property type="entry name" value="Cox20"/>
</dbReference>
<evidence type="ECO:0000256" key="4">
    <source>
        <dbReference type="ARBA" id="ARBA00022692"/>
    </source>
</evidence>
<keyword evidence="7 9" id="KW-0496">Mitochondrion</keyword>
<evidence type="ECO:0000256" key="3">
    <source>
        <dbReference type="ARBA" id="ARBA00017689"/>
    </source>
</evidence>
<comment type="function">
    <text evidence="9">Involved in the assembly of the cytochrome c oxidase complex.</text>
</comment>
<evidence type="ECO:0000256" key="1">
    <source>
        <dbReference type="ARBA" id="ARBA00004273"/>
    </source>
</evidence>
<protein>
    <recommendedName>
        <fullName evidence="3 9">Cytochrome c oxidase assembly protein COX20, mitochondrial</fullName>
    </recommendedName>
</protein>
<feature type="compositionally biased region" description="Low complexity" evidence="10">
    <location>
        <begin position="22"/>
        <end position="57"/>
    </location>
</feature>
<dbReference type="GO" id="GO:0033617">
    <property type="term" value="P:mitochondrial respiratory chain complex IV assembly"/>
    <property type="evidence" value="ECO:0007669"/>
    <property type="project" value="InterPro"/>
</dbReference>
<feature type="region of interest" description="Disordered" evidence="10">
    <location>
        <begin position="1"/>
        <end position="65"/>
    </location>
</feature>
<comment type="subcellular location">
    <subcellularLocation>
        <location evidence="1 9">Mitochondrion inner membrane</location>
    </subcellularLocation>
</comment>
<dbReference type="PANTHER" id="PTHR31586">
    <property type="entry name" value="CYTOCHROME C OXIDASE PROTEIN 20"/>
    <property type="match status" value="1"/>
</dbReference>
<reference evidence="11" key="1">
    <citation type="journal article" date="2023" name="Mol. Phylogenet. Evol.">
        <title>Genome-scale phylogeny and comparative genomics of the fungal order Sordariales.</title>
        <authorList>
            <person name="Hensen N."/>
            <person name="Bonometti L."/>
            <person name="Westerberg I."/>
            <person name="Brannstrom I.O."/>
            <person name="Guillou S."/>
            <person name="Cros-Aarteil S."/>
            <person name="Calhoun S."/>
            <person name="Haridas S."/>
            <person name="Kuo A."/>
            <person name="Mondo S."/>
            <person name="Pangilinan J."/>
            <person name="Riley R."/>
            <person name="LaButti K."/>
            <person name="Andreopoulos B."/>
            <person name="Lipzen A."/>
            <person name="Chen C."/>
            <person name="Yan M."/>
            <person name="Daum C."/>
            <person name="Ng V."/>
            <person name="Clum A."/>
            <person name="Steindorff A."/>
            <person name="Ohm R.A."/>
            <person name="Martin F."/>
            <person name="Silar P."/>
            <person name="Natvig D.O."/>
            <person name="Lalanne C."/>
            <person name="Gautier V."/>
            <person name="Ament-Velasquez S.L."/>
            <person name="Kruys A."/>
            <person name="Hutchinson M.I."/>
            <person name="Powell A.J."/>
            <person name="Barry K."/>
            <person name="Miller A.N."/>
            <person name="Grigoriev I.V."/>
            <person name="Debuchy R."/>
            <person name="Gladieux P."/>
            <person name="Hiltunen Thoren M."/>
            <person name="Johannesson H."/>
        </authorList>
    </citation>
    <scope>NUCLEOTIDE SEQUENCE</scope>
    <source>
        <strain evidence="11">CBS 118394</strain>
    </source>
</reference>
<dbReference type="PANTHER" id="PTHR31586:SF1">
    <property type="entry name" value="CYTOCHROME C OXIDASE ASSEMBLY PROTEIN COX20, MITOCHONDRIAL"/>
    <property type="match status" value="1"/>
</dbReference>
<keyword evidence="4" id="KW-0812">Transmembrane</keyword>
<sequence>MTTDGPSREQSPADPTRSWLAQSPSESEFFSSSQQQQQQQQQQQPPQSPSSDLRQQPPQRPRLADAAQTIKPADILKVHQAPCGREGLMTGIGTGFAVLGLRWVIGSPIWKAANWGVGAFVAASAAGWEYCRFQRRKEMTKMKRVVEVYDRKHAERAVAKKTKEEEDKRLQVQREEEEKRKERGWKFW</sequence>
<dbReference type="Proteomes" id="UP001283341">
    <property type="component" value="Unassembled WGS sequence"/>
</dbReference>
<dbReference type="PIRSF" id="PIRSF007871">
    <property type="entry name" value="Cox20"/>
    <property type="match status" value="1"/>
</dbReference>
<comment type="similarity">
    <text evidence="2 9">Belongs to the COX20 family.</text>
</comment>
<feature type="compositionally biased region" description="Polar residues" evidence="10">
    <location>
        <begin position="1"/>
        <end position="10"/>
    </location>
</feature>
<proteinExistence type="inferred from homology"/>
<keyword evidence="6" id="KW-1133">Transmembrane helix</keyword>
<evidence type="ECO:0000256" key="2">
    <source>
        <dbReference type="ARBA" id="ARBA00009575"/>
    </source>
</evidence>
<evidence type="ECO:0000256" key="7">
    <source>
        <dbReference type="ARBA" id="ARBA00023128"/>
    </source>
</evidence>
<evidence type="ECO:0000256" key="10">
    <source>
        <dbReference type="SAM" id="MobiDB-lite"/>
    </source>
</evidence>
<keyword evidence="12" id="KW-1185">Reference proteome</keyword>
<evidence type="ECO:0000256" key="5">
    <source>
        <dbReference type="ARBA" id="ARBA00022792"/>
    </source>
</evidence>
<dbReference type="GO" id="GO:0005743">
    <property type="term" value="C:mitochondrial inner membrane"/>
    <property type="evidence" value="ECO:0007669"/>
    <property type="project" value="UniProtKB-SubCell"/>
</dbReference>